<feature type="transmembrane region" description="Helical" evidence="1">
    <location>
        <begin position="441"/>
        <end position="466"/>
    </location>
</feature>
<evidence type="ECO:0000313" key="2">
    <source>
        <dbReference type="EMBL" id="PIP29814.1"/>
    </source>
</evidence>
<reference evidence="2 3" key="1">
    <citation type="submission" date="2017-09" db="EMBL/GenBank/DDBJ databases">
        <title>Depth-based differentiation of microbial function through sediment-hosted aquifers and enrichment of novel symbionts in the deep terrestrial subsurface.</title>
        <authorList>
            <person name="Probst A.J."/>
            <person name="Ladd B."/>
            <person name="Jarett J.K."/>
            <person name="Geller-Mcgrath D.E."/>
            <person name="Sieber C.M."/>
            <person name="Emerson J.B."/>
            <person name="Anantharaman K."/>
            <person name="Thomas B.C."/>
            <person name="Malmstrom R."/>
            <person name="Stieglmeier M."/>
            <person name="Klingl A."/>
            <person name="Woyke T."/>
            <person name="Ryan C.M."/>
            <person name="Banfield J.F."/>
        </authorList>
    </citation>
    <scope>NUCLEOTIDE SEQUENCE [LARGE SCALE GENOMIC DNA]</scope>
    <source>
        <strain evidence="2">CG23_combo_of_CG06-09_8_20_14_all_54_14</strain>
    </source>
</reference>
<feature type="transmembrane region" description="Helical" evidence="1">
    <location>
        <begin position="406"/>
        <end position="429"/>
    </location>
</feature>
<evidence type="ECO:0000313" key="3">
    <source>
        <dbReference type="Proteomes" id="UP000228812"/>
    </source>
</evidence>
<gene>
    <name evidence="2" type="ORF">COX26_01965</name>
</gene>
<protein>
    <recommendedName>
        <fullName evidence="4">Divalent metal cation transporter</fullName>
    </recommendedName>
</protein>
<dbReference type="Proteomes" id="UP000228812">
    <property type="component" value="Unassembled WGS sequence"/>
</dbReference>
<dbReference type="EMBL" id="PCRZ01000034">
    <property type="protein sequence ID" value="PIP29814.1"/>
    <property type="molecule type" value="Genomic_DNA"/>
</dbReference>
<organism evidence="2 3">
    <name type="scientific">Candidatus Jorgensenbacteria bacterium CG23_combo_of_CG06-09_8_20_14_all_54_14</name>
    <dbReference type="NCBI Taxonomy" id="1974595"/>
    <lineage>
        <taxon>Bacteria</taxon>
        <taxon>Candidatus Joergenseniibacteriota</taxon>
    </lineage>
</organism>
<evidence type="ECO:0008006" key="4">
    <source>
        <dbReference type="Google" id="ProtNLM"/>
    </source>
</evidence>
<keyword evidence="1" id="KW-0472">Membrane</keyword>
<feature type="transmembrane region" description="Helical" evidence="1">
    <location>
        <begin position="382"/>
        <end position="400"/>
    </location>
</feature>
<feature type="transmembrane region" description="Helical" evidence="1">
    <location>
        <begin position="326"/>
        <end position="347"/>
    </location>
</feature>
<sequence length="467" mass="51860">METSYGAYEARELPEPPHWRKALGVGVVVMGLAIGTGELILWPHLVTKHGLDILWAALLGITFQYFINQEVARHAIATGESFFTSSSRLLKWFAPFWLLSAVLLYVWPGWAGAIGTTLRELTGFGSYLGWAWGSLALVLALTFLGKVAYQVLERSLKVIVPAFFVLLVIASFLNLSAENLRGLLGGITKFGFFPTGIDMAVLLGAIVFAGAGGLLNLCVSLWYRDKQIGMGKYVGRILNPITGKAEAVSFTGYHFEPTTEHLARWKRWMRFIRIDQGAIFWFLGLVTLLLLSVNAYAALTPKGLVPEGLNVAVVQAHIFGDQWGAFGFNLFLIMASLMLFSVMWTVIDAFTRIVSDILYVNSRTGPFRKHLAWLQRVSIHKLYYGAIAVVVLVNALLLPLRQPLTLLTISAVLGGLTMAIYTPVLMYLNNVRLPRPLRPGWFSNLMMAAAFLFYAYFVGYLAIFYLA</sequence>
<dbReference type="AlphaFoldDB" id="A0A2G9Z9J6"/>
<proteinExistence type="predicted"/>
<feature type="transmembrane region" description="Helical" evidence="1">
    <location>
        <begin position="278"/>
        <end position="299"/>
    </location>
</feature>
<feature type="transmembrane region" description="Helical" evidence="1">
    <location>
        <begin position="197"/>
        <end position="223"/>
    </location>
</feature>
<feature type="transmembrane region" description="Helical" evidence="1">
    <location>
        <begin position="156"/>
        <end position="177"/>
    </location>
</feature>
<feature type="transmembrane region" description="Helical" evidence="1">
    <location>
        <begin position="49"/>
        <end position="68"/>
    </location>
</feature>
<feature type="transmembrane region" description="Helical" evidence="1">
    <location>
        <begin position="21"/>
        <end position="43"/>
    </location>
</feature>
<name>A0A2G9Z9J6_9BACT</name>
<keyword evidence="1" id="KW-0812">Transmembrane</keyword>
<feature type="transmembrane region" description="Helical" evidence="1">
    <location>
        <begin position="89"/>
        <end position="107"/>
    </location>
</feature>
<dbReference type="NCBIfam" id="NF037982">
    <property type="entry name" value="Nramp_1"/>
    <property type="match status" value="1"/>
</dbReference>
<accession>A0A2G9Z9J6</accession>
<comment type="caution">
    <text evidence="2">The sequence shown here is derived from an EMBL/GenBank/DDBJ whole genome shotgun (WGS) entry which is preliminary data.</text>
</comment>
<evidence type="ECO:0000256" key="1">
    <source>
        <dbReference type="SAM" id="Phobius"/>
    </source>
</evidence>
<keyword evidence="1" id="KW-1133">Transmembrane helix</keyword>
<feature type="transmembrane region" description="Helical" evidence="1">
    <location>
        <begin position="127"/>
        <end position="144"/>
    </location>
</feature>